<dbReference type="OrthoDB" id="9808136at2"/>
<evidence type="ECO:0000256" key="8">
    <source>
        <dbReference type="SAM" id="Phobius"/>
    </source>
</evidence>
<evidence type="ECO:0000256" key="1">
    <source>
        <dbReference type="ARBA" id="ARBA00004651"/>
    </source>
</evidence>
<feature type="transmembrane region" description="Helical" evidence="8">
    <location>
        <begin position="136"/>
        <end position="153"/>
    </location>
</feature>
<evidence type="ECO:0000256" key="5">
    <source>
        <dbReference type="ARBA" id="ARBA00022692"/>
    </source>
</evidence>
<proteinExistence type="predicted"/>
<feature type="transmembrane region" description="Helical" evidence="8">
    <location>
        <begin position="110"/>
        <end position="129"/>
    </location>
</feature>
<dbReference type="CDD" id="cd06579">
    <property type="entry name" value="TM_PBP1_transp_AraH_like"/>
    <property type="match status" value="1"/>
</dbReference>
<feature type="transmembrane region" description="Helical" evidence="8">
    <location>
        <begin position="357"/>
        <end position="377"/>
    </location>
</feature>
<sequence length="382" mass="39840">MHTLQFSTASCLRWPYPTGSTTRSGGNDDSTIPRRHAAIRGRCHEASAMSAVLTEPDRPGVNAERKNRSGWRKLTTTYRIEMAMFAALLVLSTVLTLLEPRFLSSGNLQNILSQVMVLGIIAIGQTLVILTGGIDLSVGGIAAISIMTGGLVMTQNGVVAGVAVMLATGLLAGTINGVLVAYVRLAPFIVTLGMMSITASLAYVISDGRSLFGLPAEFGWLGKGNIGGIKIYVVIFVVLYVVAHLMLTRSKPGRFLYAIGSNSEAARLSGIRVSAYQVLPYALTGLLCAVAMAIEASRLGTIDPNTGSGFELTTIAAVVIGGASLMGGKGSAIGTLIGIFLIGVLQNGLNIVGVSAFWQGTALGTVIIMAVVLDRVVRGKKA</sequence>
<keyword evidence="5 8" id="KW-0812">Transmembrane</keyword>
<evidence type="ECO:0000256" key="3">
    <source>
        <dbReference type="ARBA" id="ARBA00022475"/>
    </source>
</evidence>
<dbReference type="AlphaFoldDB" id="A0A3L6ZK16"/>
<feature type="transmembrane region" description="Helical" evidence="8">
    <location>
        <begin position="188"/>
        <end position="206"/>
    </location>
</feature>
<evidence type="ECO:0000256" key="7">
    <source>
        <dbReference type="ARBA" id="ARBA00023136"/>
    </source>
</evidence>
<gene>
    <name evidence="9" type="ORF">D9V29_13885</name>
</gene>
<feature type="transmembrane region" description="Helical" evidence="8">
    <location>
        <begin position="78"/>
        <end position="98"/>
    </location>
</feature>
<keyword evidence="7 8" id="KW-0472">Membrane</keyword>
<accession>A0A3L6ZK16</accession>
<dbReference type="Proteomes" id="UP000270299">
    <property type="component" value="Unassembled WGS sequence"/>
</dbReference>
<dbReference type="InterPro" id="IPR001851">
    <property type="entry name" value="ABC_transp_permease"/>
</dbReference>
<evidence type="ECO:0000313" key="10">
    <source>
        <dbReference type="Proteomes" id="UP000270299"/>
    </source>
</evidence>
<feature type="transmembrane region" description="Helical" evidence="8">
    <location>
        <begin position="159"/>
        <end position="181"/>
    </location>
</feature>
<keyword evidence="4" id="KW-0997">Cell inner membrane</keyword>
<reference evidence="9 10" key="1">
    <citation type="submission" date="2018-10" db="EMBL/GenBank/DDBJ databases">
        <authorList>
            <person name="Li J."/>
        </authorList>
    </citation>
    <scope>NUCLEOTIDE SEQUENCE [LARGE SCALE GENOMIC DNA]</scope>
    <source>
        <strain evidence="9 10">CCTCC AB209002</strain>
    </source>
</reference>
<dbReference type="GO" id="GO:0005886">
    <property type="term" value="C:plasma membrane"/>
    <property type="evidence" value="ECO:0007669"/>
    <property type="project" value="UniProtKB-SubCell"/>
</dbReference>
<dbReference type="Pfam" id="PF02653">
    <property type="entry name" value="BPD_transp_2"/>
    <property type="match status" value="1"/>
</dbReference>
<feature type="transmembrane region" description="Helical" evidence="8">
    <location>
        <begin position="332"/>
        <end position="351"/>
    </location>
</feature>
<evidence type="ECO:0000256" key="2">
    <source>
        <dbReference type="ARBA" id="ARBA00022448"/>
    </source>
</evidence>
<feature type="transmembrane region" description="Helical" evidence="8">
    <location>
        <begin position="273"/>
        <end position="294"/>
    </location>
</feature>
<dbReference type="GO" id="GO:0022857">
    <property type="term" value="F:transmembrane transporter activity"/>
    <property type="evidence" value="ECO:0007669"/>
    <property type="project" value="InterPro"/>
</dbReference>
<keyword evidence="2" id="KW-0813">Transport</keyword>
<protein>
    <submittedName>
        <fullName evidence="9">ABC transporter permease</fullName>
    </submittedName>
</protein>
<dbReference type="PANTHER" id="PTHR32196:SF21">
    <property type="entry name" value="ABC TRANSPORTER PERMEASE PROTEIN YPHD-RELATED"/>
    <property type="match status" value="1"/>
</dbReference>
<name>A0A3L6ZK16_9MICO</name>
<comment type="subcellular location">
    <subcellularLocation>
        <location evidence="1">Cell membrane</location>
        <topology evidence="1">Multi-pass membrane protein</topology>
    </subcellularLocation>
</comment>
<keyword evidence="6 8" id="KW-1133">Transmembrane helix</keyword>
<organism evidence="9 10">
    <name type="scientific">Mycetocola manganoxydans</name>
    <dbReference type="NCBI Taxonomy" id="699879"/>
    <lineage>
        <taxon>Bacteria</taxon>
        <taxon>Bacillati</taxon>
        <taxon>Actinomycetota</taxon>
        <taxon>Actinomycetes</taxon>
        <taxon>Micrococcales</taxon>
        <taxon>Microbacteriaceae</taxon>
        <taxon>Mycetocola</taxon>
    </lineage>
</organism>
<evidence type="ECO:0000313" key="9">
    <source>
        <dbReference type="EMBL" id="RLP68316.1"/>
    </source>
</evidence>
<evidence type="ECO:0000256" key="6">
    <source>
        <dbReference type="ARBA" id="ARBA00022989"/>
    </source>
</evidence>
<keyword evidence="3" id="KW-1003">Cell membrane</keyword>
<feature type="transmembrane region" description="Helical" evidence="8">
    <location>
        <begin position="226"/>
        <end position="247"/>
    </location>
</feature>
<dbReference type="EMBL" id="RCUV01000021">
    <property type="protein sequence ID" value="RLP68316.1"/>
    <property type="molecule type" value="Genomic_DNA"/>
</dbReference>
<keyword evidence="10" id="KW-1185">Reference proteome</keyword>
<dbReference type="PANTHER" id="PTHR32196">
    <property type="entry name" value="ABC TRANSPORTER PERMEASE PROTEIN YPHD-RELATED-RELATED"/>
    <property type="match status" value="1"/>
</dbReference>
<evidence type="ECO:0000256" key="4">
    <source>
        <dbReference type="ARBA" id="ARBA00022519"/>
    </source>
</evidence>
<comment type="caution">
    <text evidence="9">The sequence shown here is derived from an EMBL/GenBank/DDBJ whole genome shotgun (WGS) entry which is preliminary data.</text>
</comment>